<dbReference type="GO" id="GO:0022857">
    <property type="term" value="F:transmembrane transporter activity"/>
    <property type="evidence" value="ECO:0007669"/>
    <property type="project" value="InterPro"/>
</dbReference>
<feature type="transmembrane region" description="Helical" evidence="7">
    <location>
        <begin position="284"/>
        <end position="307"/>
    </location>
</feature>
<dbReference type="OrthoDB" id="413079at2759"/>
<dbReference type="Proteomes" id="UP000298030">
    <property type="component" value="Unassembled WGS sequence"/>
</dbReference>
<dbReference type="Pfam" id="PF07690">
    <property type="entry name" value="MFS_1"/>
    <property type="match status" value="1"/>
</dbReference>
<feature type="transmembrane region" description="Helical" evidence="7">
    <location>
        <begin position="226"/>
        <end position="245"/>
    </location>
</feature>
<evidence type="ECO:0000313" key="9">
    <source>
        <dbReference type="EMBL" id="TEB35218.1"/>
    </source>
</evidence>
<dbReference type="PANTHER" id="PTHR23514:SF3">
    <property type="entry name" value="BYPASS OF STOP CODON PROTEIN 6"/>
    <property type="match status" value="1"/>
</dbReference>
<feature type="transmembrane region" description="Helical" evidence="7">
    <location>
        <begin position="193"/>
        <end position="214"/>
    </location>
</feature>
<feature type="transmembrane region" description="Helical" evidence="7">
    <location>
        <begin position="56"/>
        <end position="75"/>
    </location>
</feature>
<protein>
    <submittedName>
        <fullName evidence="9">MFS general substrate transporter</fullName>
    </submittedName>
</protein>
<accession>A0A4Y7TMS6</accession>
<evidence type="ECO:0000256" key="6">
    <source>
        <dbReference type="ARBA" id="ARBA00023136"/>
    </source>
</evidence>
<keyword evidence="6 7" id="KW-0472">Membrane</keyword>
<dbReference type="Gene3D" id="1.20.1250.20">
    <property type="entry name" value="MFS general substrate transporter like domains"/>
    <property type="match status" value="1"/>
</dbReference>
<keyword evidence="4 7" id="KW-0812">Transmembrane</keyword>
<keyword evidence="10" id="KW-1185">Reference proteome</keyword>
<dbReference type="AlphaFoldDB" id="A0A4Y7TMS6"/>
<evidence type="ECO:0000256" key="3">
    <source>
        <dbReference type="ARBA" id="ARBA00022448"/>
    </source>
</evidence>
<keyword evidence="3" id="KW-0813">Transport</keyword>
<dbReference type="InterPro" id="IPR051788">
    <property type="entry name" value="MFS_Transporter"/>
</dbReference>
<dbReference type="InterPro" id="IPR020846">
    <property type="entry name" value="MFS_dom"/>
</dbReference>
<dbReference type="InterPro" id="IPR036259">
    <property type="entry name" value="MFS_trans_sf"/>
</dbReference>
<evidence type="ECO:0000313" key="10">
    <source>
        <dbReference type="Proteomes" id="UP000298030"/>
    </source>
</evidence>
<comment type="subcellular location">
    <subcellularLocation>
        <location evidence="1">Endomembrane system</location>
        <topology evidence="1">Multi-pass membrane protein</topology>
    </subcellularLocation>
</comment>
<feature type="transmembrane region" description="Helical" evidence="7">
    <location>
        <begin position="82"/>
        <end position="101"/>
    </location>
</feature>
<comment type="similarity">
    <text evidence="2">Belongs to the major facilitator superfamily.</text>
</comment>
<dbReference type="GO" id="GO:0012505">
    <property type="term" value="C:endomembrane system"/>
    <property type="evidence" value="ECO:0007669"/>
    <property type="project" value="UniProtKB-SubCell"/>
</dbReference>
<dbReference type="PANTHER" id="PTHR23514">
    <property type="entry name" value="BYPASS OF STOP CODON PROTEIN 6"/>
    <property type="match status" value="1"/>
</dbReference>
<feature type="domain" description="Major facilitator superfamily (MFS) profile" evidence="8">
    <location>
        <begin position="157"/>
        <end position="347"/>
    </location>
</feature>
<dbReference type="InterPro" id="IPR011701">
    <property type="entry name" value="MFS"/>
</dbReference>
<sequence>MSGFLHGMFFVIMGTRGGFPAIFVAHSTAAFARSILTGTLNEFFAIVPKHLSYCFSLWGFGSVLAPLVCQALMAQDVPWHKFYLGTLVGSALNVAFLSLAFRPTPTEFAREKRHADRALHRSLSLSPTSTIHEGEVVGPSKAKAPNTLRLALSQPLQWVICAFSGIYFASETTSQGFMVSFLREIRHGNPKTVGFVTCGFFAGITLGRLIWGYLTSKLSAYQRRYFIFGCLCIALSMQLINWFVHSVPVNGTALAVIGLLFGPVFPASLGWANDTLPQEVRMVSMALISCSASLGCAILPFIAGIILNKKGTFTLPYINVTLTSIITLYWICLPTKRRTPVQSVGKV</sequence>
<evidence type="ECO:0000256" key="7">
    <source>
        <dbReference type="SAM" id="Phobius"/>
    </source>
</evidence>
<dbReference type="PROSITE" id="PS50850">
    <property type="entry name" value="MFS"/>
    <property type="match status" value="1"/>
</dbReference>
<evidence type="ECO:0000256" key="5">
    <source>
        <dbReference type="ARBA" id="ARBA00022989"/>
    </source>
</evidence>
<feature type="transmembrane region" description="Helical" evidence="7">
    <location>
        <begin position="313"/>
        <end position="333"/>
    </location>
</feature>
<proteinExistence type="inferred from homology"/>
<dbReference type="EMBL" id="QPFP01000008">
    <property type="protein sequence ID" value="TEB35218.1"/>
    <property type="molecule type" value="Genomic_DNA"/>
</dbReference>
<comment type="caution">
    <text evidence="9">The sequence shown here is derived from an EMBL/GenBank/DDBJ whole genome shotgun (WGS) entry which is preliminary data.</text>
</comment>
<evidence type="ECO:0000256" key="2">
    <source>
        <dbReference type="ARBA" id="ARBA00008335"/>
    </source>
</evidence>
<dbReference type="SUPFAM" id="SSF103473">
    <property type="entry name" value="MFS general substrate transporter"/>
    <property type="match status" value="1"/>
</dbReference>
<reference evidence="9 10" key="1">
    <citation type="journal article" date="2019" name="Nat. Ecol. Evol.">
        <title>Megaphylogeny resolves global patterns of mushroom evolution.</title>
        <authorList>
            <person name="Varga T."/>
            <person name="Krizsan K."/>
            <person name="Foldi C."/>
            <person name="Dima B."/>
            <person name="Sanchez-Garcia M."/>
            <person name="Sanchez-Ramirez S."/>
            <person name="Szollosi G.J."/>
            <person name="Szarkandi J.G."/>
            <person name="Papp V."/>
            <person name="Albert L."/>
            <person name="Andreopoulos W."/>
            <person name="Angelini C."/>
            <person name="Antonin V."/>
            <person name="Barry K.W."/>
            <person name="Bougher N.L."/>
            <person name="Buchanan P."/>
            <person name="Buyck B."/>
            <person name="Bense V."/>
            <person name="Catcheside P."/>
            <person name="Chovatia M."/>
            <person name="Cooper J."/>
            <person name="Damon W."/>
            <person name="Desjardin D."/>
            <person name="Finy P."/>
            <person name="Geml J."/>
            <person name="Haridas S."/>
            <person name="Hughes K."/>
            <person name="Justo A."/>
            <person name="Karasinski D."/>
            <person name="Kautmanova I."/>
            <person name="Kiss B."/>
            <person name="Kocsube S."/>
            <person name="Kotiranta H."/>
            <person name="LaButti K.M."/>
            <person name="Lechner B.E."/>
            <person name="Liimatainen K."/>
            <person name="Lipzen A."/>
            <person name="Lukacs Z."/>
            <person name="Mihaltcheva S."/>
            <person name="Morgado L.N."/>
            <person name="Niskanen T."/>
            <person name="Noordeloos M.E."/>
            <person name="Ohm R.A."/>
            <person name="Ortiz-Santana B."/>
            <person name="Ovrebo C."/>
            <person name="Racz N."/>
            <person name="Riley R."/>
            <person name="Savchenko A."/>
            <person name="Shiryaev A."/>
            <person name="Soop K."/>
            <person name="Spirin V."/>
            <person name="Szebenyi C."/>
            <person name="Tomsovsky M."/>
            <person name="Tulloss R.E."/>
            <person name="Uehling J."/>
            <person name="Grigoriev I.V."/>
            <person name="Vagvolgyi C."/>
            <person name="Papp T."/>
            <person name="Martin F.M."/>
            <person name="Miettinen O."/>
            <person name="Hibbett D.S."/>
            <person name="Nagy L.G."/>
        </authorList>
    </citation>
    <scope>NUCLEOTIDE SEQUENCE [LARGE SCALE GENOMIC DNA]</scope>
    <source>
        <strain evidence="9 10">FP101781</strain>
    </source>
</reference>
<evidence type="ECO:0000256" key="1">
    <source>
        <dbReference type="ARBA" id="ARBA00004127"/>
    </source>
</evidence>
<gene>
    <name evidence="9" type="ORF">FA13DRAFT_1449632</name>
</gene>
<dbReference type="GO" id="GO:0016020">
    <property type="term" value="C:membrane"/>
    <property type="evidence" value="ECO:0007669"/>
    <property type="project" value="TreeGrafter"/>
</dbReference>
<name>A0A4Y7TMS6_COPMI</name>
<evidence type="ECO:0000259" key="8">
    <source>
        <dbReference type="PROSITE" id="PS50850"/>
    </source>
</evidence>
<feature type="transmembrane region" description="Helical" evidence="7">
    <location>
        <begin position="251"/>
        <end position="272"/>
    </location>
</feature>
<organism evidence="9 10">
    <name type="scientific">Coprinellus micaceus</name>
    <name type="common">Glistening ink-cap mushroom</name>
    <name type="synonym">Coprinus micaceus</name>
    <dbReference type="NCBI Taxonomy" id="71717"/>
    <lineage>
        <taxon>Eukaryota</taxon>
        <taxon>Fungi</taxon>
        <taxon>Dikarya</taxon>
        <taxon>Basidiomycota</taxon>
        <taxon>Agaricomycotina</taxon>
        <taxon>Agaricomycetes</taxon>
        <taxon>Agaricomycetidae</taxon>
        <taxon>Agaricales</taxon>
        <taxon>Agaricineae</taxon>
        <taxon>Psathyrellaceae</taxon>
        <taxon>Coprinellus</taxon>
    </lineage>
</organism>
<evidence type="ECO:0000256" key="4">
    <source>
        <dbReference type="ARBA" id="ARBA00022692"/>
    </source>
</evidence>
<keyword evidence="5 7" id="KW-1133">Transmembrane helix</keyword>